<gene>
    <name evidence="1" type="ORF">H0241_15875</name>
</gene>
<name>A0A838B6M3_9HYPH</name>
<sequence>MDSPFSCFTDREVRDMLHGAGLPAILDDANVAKLGLARIMTQRQRVLAAYRDNPDVDAIFVVLGRQVPKSSIRSYLCRAVPDGEWRQRNKRGSGRAA</sequence>
<dbReference type="EMBL" id="JACDTY010000007">
    <property type="protein sequence ID" value="MBA1141727.1"/>
    <property type="molecule type" value="Genomic_DNA"/>
</dbReference>
<organism evidence="1 2">
    <name type="scientific">Mesorhizobium neociceri</name>
    <dbReference type="NCBI Taxonomy" id="1307853"/>
    <lineage>
        <taxon>Bacteria</taxon>
        <taxon>Pseudomonadati</taxon>
        <taxon>Pseudomonadota</taxon>
        <taxon>Alphaproteobacteria</taxon>
        <taxon>Hyphomicrobiales</taxon>
        <taxon>Phyllobacteriaceae</taxon>
        <taxon>Mesorhizobium</taxon>
    </lineage>
</organism>
<dbReference type="RefSeq" id="WP_181058607.1">
    <property type="nucleotide sequence ID" value="NZ_JACDTY010000007.1"/>
</dbReference>
<evidence type="ECO:0000313" key="2">
    <source>
        <dbReference type="Proteomes" id="UP000558284"/>
    </source>
</evidence>
<comment type="caution">
    <text evidence="1">The sequence shown here is derived from an EMBL/GenBank/DDBJ whole genome shotgun (WGS) entry which is preliminary data.</text>
</comment>
<accession>A0A838B6M3</accession>
<evidence type="ECO:0000313" key="1">
    <source>
        <dbReference type="EMBL" id="MBA1141727.1"/>
    </source>
</evidence>
<dbReference type="Proteomes" id="UP000558284">
    <property type="component" value="Unassembled WGS sequence"/>
</dbReference>
<dbReference type="AlphaFoldDB" id="A0A838B6M3"/>
<reference evidence="1 2" key="1">
    <citation type="submission" date="2020-07" db="EMBL/GenBank/DDBJ databases">
        <title>Definition of the novel symbiovar canariense within Mesorhizobium novociceri, a new species of genus Mesorhizobium nodulating Cicer canariense in the Caldera de Taburiente National Park (La Palma, Canary Islands).</title>
        <authorList>
            <person name="Leon-Barrios M."/>
            <person name="Perez-Yepez J."/>
            <person name="Flores-Felix J.D."/>
            <person name="Ramirez-Baena M.H."/>
            <person name="Pulido-Suarez L."/>
            <person name="Igual J.M."/>
            <person name="Velazquez E."/>
            <person name="Peix A."/>
        </authorList>
    </citation>
    <scope>NUCLEOTIDE SEQUENCE [LARGE SCALE GENOMIC DNA]</scope>
    <source>
        <strain evidence="1 2">CCANP35</strain>
    </source>
</reference>
<protein>
    <submittedName>
        <fullName evidence="1">Uncharacterized protein</fullName>
    </submittedName>
</protein>
<proteinExistence type="predicted"/>
<keyword evidence="2" id="KW-1185">Reference proteome</keyword>